<dbReference type="InterPro" id="IPR002933">
    <property type="entry name" value="Peptidase_M20"/>
</dbReference>
<evidence type="ECO:0000256" key="5">
    <source>
        <dbReference type="ARBA" id="ARBA00022801"/>
    </source>
</evidence>
<protein>
    <submittedName>
        <fullName evidence="10">Allantoate amidohydrolase</fullName>
    </submittedName>
</protein>
<dbReference type="Gene3D" id="3.40.630.10">
    <property type="entry name" value="Zn peptidases"/>
    <property type="match status" value="1"/>
</dbReference>
<dbReference type="Gene3D" id="3.30.70.360">
    <property type="match status" value="1"/>
</dbReference>
<feature type="binding site" evidence="7">
    <location>
        <position position="87"/>
    </location>
    <ligand>
        <name>Zn(2+)</name>
        <dbReference type="ChEBI" id="CHEBI:29105"/>
        <label>2</label>
    </ligand>
</feature>
<feature type="binding site" evidence="8">
    <location>
        <position position="270"/>
    </location>
    <ligand>
        <name>allantoate</name>
        <dbReference type="ChEBI" id="CHEBI:17536"/>
    </ligand>
</feature>
<dbReference type="InterPro" id="IPR011650">
    <property type="entry name" value="Peptidase_M20_dimer"/>
</dbReference>
<organism evidence="10 11">
    <name type="scientific">Ancylobacter novellus</name>
    <name type="common">Thiobacillus novellus</name>
    <dbReference type="NCBI Taxonomy" id="921"/>
    <lineage>
        <taxon>Bacteria</taxon>
        <taxon>Pseudomonadati</taxon>
        <taxon>Pseudomonadota</taxon>
        <taxon>Alphaproteobacteria</taxon>
        <taxon>Hyphomicrobiales</taxon>
        <taxon>Xanthobacteraceae</taxon>
        <taxon>Ancylobacter</taxon>
    </lineage>
</organism>
<keyword evidence="4 7" id="KW-0479">Metal-binding</keyword>
<comment type="similarity">
    <text evidence="2">Belongs to the peptidase M20 family.</text>
</comment>
<feature type="binding site" evidence="7">
    <location>
        <position position="87"/>
    </location>
    <ligand>
        <name>Zn(2+)</name>
        <dbReference type="ChEBI" id="CHEBI:29105"/>
        <label>1</label>
    </ligand>
</feature>
<dbReference type="InterPro" id="IPR036264">
    <property type="entry name" value="Bact_exopeptidase_dim_dom"/>
</dbReference>
<evidence type="ECO:0000256" key="3">
    <source>
        <dbReference type="ARBA" id="ARBA00011738"/>
    </source>
</evidence>
<dbReference type="SUPFAM" id="SSF55031">
    <property type="entry name" value="Bacterial exopeptidase dimerisation domain"/>
    <property type="match status" value="1"/>
</dbReference>
<feature type="binding site" evidence="7">
    <location>
        <position position="186"/>
    </location>
    <ligand>
        <name>Zn(2+)</name>
        <dbReference type="ChEBI" id="CHEBI:29105"/>
        <label>1</label>
    </ligand>
</feature>
<dbReference type="PANTHER" id="PTHR32494:SF19">
    <property type="entry name" value="ALLANTOATE DEIMINASE-RELATED"/>
    <property type="match status" value="1"/>
</dbReference>
<feature type="binding site" evidence="7">
    <location>
        <position position="76"/>
    </location>
    <ligand>
        <name>Zn(2+)</name>
        <dbReference type="ChEBI" id="CHEBI:29105"/>
        <label>1</label>
    </ligand>
</feature>
<feature type="binding site" evidence="8">
    <location>
        <position position="283"/>
    </location>
    <ligand>
        <name>allantoate</name>
        <dbReference type="ChEBI" id="CHEBI:17536"/>
    </ligand>
</feature>
<dbReference type="GO" id="GO:0016813">
    <property type="term" value="F:hydrolase activity, acting on carbon-nitrogen (but not peptide) bonds, in linear amidines"/>
    <property type="evidence" value="ECO:0007669"/>
    <property type="project" value="InterPro"/>
</dbReference>
<evidence type="ECO:0000256" key="1">
    <source>
        <dbReference type="ARBA" id="ARBA00001936"/>
    </source>
</evidence>
<sequence length="411" mass="43452">MGTLIAGRLDALAALTDEPHRLTRLYLSPAHRRAADLVAAWMEEAGMAVRIDATGNVVGRYEGADPAARTLLIGSHIDTVRHAGRFDGMLGVVTGIEVVRRLSQAGRRRPFAIEVVAFGDEEGVRFASTLGGSRALAGRFDPAMLDERDADGVSRREALLAFGCDPARIAAEARDPRAMLGYVELHIEQGPVLQQEGLAVAVVTAINGASRGRVRVTGESGHAGTVPMALRRDALAASAEMVLEVEGLGLTTPDMVATVGRLEVENAATNTVPGAVAFTLDLRSPDNGTRHATLARLRAAIADIAARRGVAAEVEIGYEETAAPCDGRLQAALAEAMARQGLPPRLMPSGAGHDAMAFSGRLPFAMLFVRCRDGISHNPAEYAAPEDIEAGARVLADFIDHLDPERIGETQ</sequence>
<evidence type="ECO:0000313" key="10">
    <source>
        <dbReference type="EMBL" id="PZQ82605.1"/>
    </source>
</evidence>
<comment type="caution">
    <text evidence="10">The sequence shown here is derived from an EMBL/GenBank/DDBJ whole genome shotgun (WGS) entry which is preliminary data.</text>
</comment>
<dbReference type="Proteomes" id="UP000248887">
    <property type="component" value="Unassembled WGS sequence"/>
</dbReference>
<evidence type="ECO:0000259" key="9">
    <source>
        <dbReference type="Pfam" id="PF07687"/>
    </source>
</evidence>
<feature type="binding site" evidence="8">
    <location>
        <position position="211"/>
    </location>
    <ligand>
        <name>allantoate</name>
        <dbReference type="ChEBI" id="CHEBI:17536"/>
    </ligand>
</feature>
<evidence type="ECO:0000256" key="6">
    <source>
        <dbReference type="ARBA" id="ARBA00023211"/>
    </source>
</evidence>
<feature type="binding site" evidence="7">
    <location>
        <position position="122"/>
    </location>
    <ligand>
        <name>Zn(2+)</name>
        <dbReference type="ChEBI" id="CHEBI:29105"/>
        <label>2</label>
    </ligand>
</feature>
<feature type="domain" description="Peptidase M20 dimerisation" evidence="9">
    <location>
        <begin position="205"/>
        <end position="306"/>
    </location>
</feature>
<dbReference type="PANTHER" id="PTHR32494">
    <property type="entry name" value="ALLANTOATE DEIMINASE-RELATED"/>
    <property type="match status" value="1"/>
</dbReference>
<dbReference type="Pfam" id="PF07687">
    <property type="entry name" value="M20_dimer"/>
    <property type="match status" value="1"/>
</dbReference>
<dbReference type="InterPro" id="IPR010158">
    <property type="entry name" value="Amidase_Cbmase"/>
</dbReference>
<dbReference type="GO" id="GO:0046872">
    <property type="term" value="F:metal ion binding"/>
    <property type="evidence" value="ECO:0007669"/>
    <property type="project" value="UniProtKB-KW"/>
</dbReference>
<dbReference type="NCBIfam" id="TIGR01879">
    <property type="entry name" value="hydantase"/>
    <property type="match status" value="1"/>
</dbReference>
<dbReference type="AlphaFoldDB" id="A0A2W5R6S6"/>
<dbReference type="CDD" id="cd03884">
    <property type="entry name" value="M20_bAS"/>
    <property type="match status" value="1"/>
</dbReference>
<dbReference type="InterPro" id="IPR001261">
    <property type="entry name" value="ArgE/DapE_CS"/>
</dbReference>
<accession>A0A2W5R6S6</accession>
<feature type="binding site" evidence="7">
    <location>
        <position position="377"/>
    </location>
    <ligand>
        <name>Zn(2+)</name>
        <dbReference type="ChEBI" id="CHEBI:29105"/>
        <label>2</label>
    </ligand>
</feature>
<gene>
    <name evidence="10" type="ORF">DI549_10490</name>
</gene>
<comment type="subunit">
    <text evidence="3">Homodimer.</text>
</comment>
<proteinExistence type="inferred from homology"/>
<evidence type="ECO:0000313" key="11">
    <source>
        <dbReference type="Proteomes" id="UP000248887"/>
    </source>
</evidence>
<keyword evidence="6" id="KW-0464">Manganese</keyword>
<comment type="cofactor">
    <cofactor evidence="1">
        <name>Mn(2+)</name>
        <dbReference type="ChEBI" id="CHEBI:29035"/>
    </cofactor>
</comment>
<keyword evidence="7" id="KW-0862">Zinc</keyword>
<evidence type="ECO:0000256" key="4">
    <source>
        <dbReference type="ARBA" id="ARBA00022723"/>
    </source>
</evidence>
<dbReference type="EMBL" id="QFQD01000030">
    <property type="protein sequence ID" value="PZQ82605.1"/>
    <property type="molecule type" value="Genomic_DNA"/>
</dbReference>
<reference evidence="10 11" key="1">
    <citation type="submission" date="2017-08" db="EMBL/GenBank/DDBJ databases">
        <title>Infants hospitalized years apart are colonized by the same room-sourced microbial strains.</title>
        <authorList>
            <person name="Brooks B."/>
            <person name="Olm M.R."/>
            <person name="Firek B.A."/>
            <person name="Baker R."/>
            <person name="Thomas B.C."/>
            <person name="Morowitz M.J."/>
            <person name="Banfield J.F."/>
        </authorList>
    </citation>
    <scope>NUCLEOTIDE SEQUENCE [LARGE SCALE GENOMIC DNA]</scope>
    <source>
        <strain evidence="10">S2_005_001_R2_27</strain>
    </source>
</reference>
<evidence type="ECO:0000256" key="7">
    <source>
        <dbReference type="PIRSR" id="PIRSR001235-1"/>
    </source>
</evidence>
<keyword evidence="5 10" id="KW-0378">Hydrolase</keyword>
<comment type="cofactor">
    <cofactor evidence="7">
        <name>Zn(2+)</name>
        <dbReference type="ChEBI" id="CHEBI:29105"/>
    </cofactor>
    <text evidence="7">Binds 2 Zn(2+) ions per subunit.</text>
</comment>
<name>A0A2W5R6S6_ANCNO</name>
<dbReference type="Pfam" id="PF01546">
    <property type="entry name" value="Peptidase_M20"/>
    <property type="match status" value="1"/>
</dbReference>
<evidence type="ECO:0000256" key="2">
    <source>
        <dbReference type="ARBA" id="ARBA00006153"/>
    </source>
</evidence>
<dbReference type="PIRSF" id="PIRSF001235">
    <property type="entry name" value="Amidase_carbamoylase"/>
    <property type="match status" value="1"/>
</dbReference>
<evidence type="ECO:0000256" key="8">
    <source>
        <dbReference type="PIRSR" id="PIRSR001235-2"/>
    </source>
</evidence>
<dbReference type="SUPFAM" id="SSF53187">
    <property type="entry name" value="Zn-dependent exopeptidases"/>
    <property type="match status" value="1"/>
</dbReference>
<dbReference type="PROSITE" id="PS00758">
    <property type="entry name" value="ARGE_DAPE_CPG2_1"/>
    <property type="match status" value="1"/>
</dbReference>
<dbReference type="NCBIfam" id="NF006775">
    <property type="entry name" value="PRK09290.2-5"/>
    <property type="match status" value="1"/>
</dbReference>